<organism evidence="4 5">
    <name type="scientific">Scytonema millei VB511283</name>
    <dbReference type="NCBI Taxonomy" id="1245923"/>
    <lineage>
        <taxon>Bacteria</taxon>
        <taxon>Bacillati</taxon>
        <taxon>Cyanobacteriota</taxon>
        <taxon>Cyanophyceae</taxon>
        <taxon>Nostocales</taxon>
        <taxon>Scytonemataceae</taxon>
        <taxon>Scytonema</taxon>
    </lineage>
</organism>
<evidence type="ECO:0000256" key="1">
    <source>
        <dbReference type="SAM" id="MobiDB-lite"/>
    </source>
</evidence>
<dbReference type="Pfam" id="PF08239">
    <property type="entry name" value="SH3_3"/>
    <property type="match status" value="1"/>
</dbReference>
<gene>
    <name evidence="4" type="ORF">QH73_0001360</name>
</gene>
<keyword evidence="2" id="KW-0472">Membrane</keyword>
<keyword evidence="2" id="KW-0812">Transmembrane</keyword>
<dbReference type="EMBL" id="JTJC03000001">
    <property type="protein sequence ID" value="NHC33325.1"/>
    <property type="molecule type" value="Genomic_DNA"/>
</dbReference>
<dbReference type="Gene3D" id="2.30.30.40">
    <property type="entry name" value="SH3 Domains"/>
    <property type="match status" value="1"/>
</dbReference>
<sequence>MTLAGVAKFVLGIGLAIAILIGGSAAVALYFMYRVTTHPPKPTFANEVTQKPKAAPAPEKQVQPEMSNPARAARAESTSEEADSETNSTEPLAPGTYRARVSWEKGLSLRAEPGAGAERIGGLEYNQQIVVLEESPDKNWQRVRLSDSDREGWIKAGNIEKIE</sequence>
<evidence type="ECO:0000256" key="2">
    <source>
        <dbReference type="SAM" id="Phobius"/>
    </source>
</evidence>
<evidence type="ECO:0000313" key="4">
    <source>
        <dbReference type="EMBL" id="NHC33325.1"/>
    </source>
</evidence>
<feature type="domain" description="SH3b" evidence="3">
    <location>
        <begin position="106"/>
        <end position="159"/>
    </location>
</feature>
<dbReference type="Proteomes" id="UP000031532">
    <property type="component" value="Unassembled WGS sequence"/>
</dbReference>
<comment type="caution">
    <text evidence="4">The sequence shown here is derived from an EMBL/GenBank/DDBJ whole genome shotgun (WGS) entry which is preliminary data.</text>
</comment>
<evidence type="ECO:0000259" key="3">
    <source>
        <dbReference type="Pfam" id="PF08239"/>
    </source>
</evidence>
<keyword evidence="5" id="KW-1185">Reference proteome</keyword>
<dbReference type="InterPro" id="IPR003646">
    <property type="entry name" value="SH3-like_bac-type"/>
</dbReference>
<proteinExistence type="predicted"/>
<dbReference type="OrthoDB" id="573524at2"/>
<accession>A0A9X5E0P5</accession>
<reference evidence="4 5" key="1">
    <citation type="journal article" date="2015" name="Genome Announc.">
        <title>Draft Genome Sequence of the Terrestrial Cyanobacterium Scytonema millei VB511283, Isolated from Eastern India.</title>
        <authorList>
            <person name="Sen D."/>
            <person name="Chandrababunaidu M.M."/>
            <person name="Singh D."/>
            <person name="Sanghi N."/>
            <person name="Ghorai A."/>
            <person name="Mishra G.P."/>
            <person name="Madduluri M."/>
            <person name="Adhikary S.P."/>
            <person name="Tripathy S."/>
        </authorList>
    </citation>
    <scope>NUCLEOTIDE SEQUENCE [LARGE SCALE GENOMIC DNA]</scope>
    <source>
        <strain evidence="4 5">VB511283</strain>
    </source>
</reference>
<feature type="transmembrane region" description="Helical" evidence="2">
    <location>
        <begin position="6"/>
        <end position="31"/>
    </location>
</feature>
<dbReference type="AlphaFoldDB" id="A0A9X5E0P5"/>
<name>A0A9X5E0P5_9CYAN</name>
<keyword evidence="2" id="KW-1133">Transmembrane helix</keyword>
<feature type="region of interest" description="Disordered" evidence="1">
    <location>
        <begin position="43"/>
        <end position="97"/>
    </location>
</feature>
<evidence type="ECO:0000313" key="5">
    <source>
        <dbReference type="Proteomes" id="UP000031532"/>
    </source>
</evidence>
<protein>
    <submittedName>
        <fullName evidence="4">SH3 domain-containing protein</fullName>
    </submittedName>
</protein>
<dbReference type="RefSeq" id="WP_039714941.1">
    <property type="nucleotide sequence ID" value="NZ_JTJC03000001.1"/>
</dbReference>